<protein>
    <submittedName>
        <fullName evidence="1">Uncharacterized protein</fullName>
    </submittedName>
</protein>
<name>A0A917H1S4_9BACI</name>
<gene>
    <name evidence="1" type="ORF">GCM10011398_05550</name>
</gene>
<dbReference type="RefSeq" id="WP_188453804.1">
    <property type="nucleotide sequence ID" value="NZ_BMFR01000001.1"/>
</dbReference>
<dbReference type="AlphaFoldDB" id="A0A917H1S4"/>
<keyword evidence="2" id="KW-1185">Reference proteome</keyword>
<dbReference type="EMBL" id="BMFR01000001">
    <property type="protein sequence ID" value="GGG64813.1"/>
    <property type="molecule type" value="Genomic_DNA"/>
</dbReference>
<proteinExistence type="predicted"/>
<reference evidence="1" key="2">
    <citation type="submission" date="2020-09" db="EMBL/GenBank/DDBJ databases">
        <authorList>
            <person name="Sun Q."/>
            <person name="Zhou Y."/>
        </authorList>
    </citation>
    <scope>NUCLEOTIDE SEQUENCE</scope>
    <source>
        <strain evidence="1">CGMCC 1.12754</strain>
    </source>
</reference>
<evidence type="ECO:0000313" key="1">
    <source>
        <dbReference type="EMBL" id="GGG64813.1"/>
    </source>
</evidence>
<evidence type="ECO:0000313" key="2">
    <source>
        <dbReference type="Proteomes" id="UP000622860"/>
    </source>
</evidence>
<accession>A0A917H1S4</accession>
<dbReference type="Proteomes" id="UP000622860">
    <property type="component" value="Unassembled WGS sequence"/>
</dbReference>
<reference evidence="1" key="1">
    <citation type="journal article" date="2014" name="Int. J. Syst. Evol. Microbiol.">
        <title>Complete genome sequence of Corynebacterium casei LMG S-19264T (=DSM 44701T), isolated from a smear-ripened cheese.</title>
        <authorList>
            <consortium name="US DOE Joint Genome Institute (JGI-PGF)"/>
            <person name="Walter F."/>
            <person name="Albersmeier A."/>
            <person name="Kalinowski J."/>
            <person name="Ruckert C."/>
        </authorList>
    </citation>
    <scope>NUCLEOTIDE SEQUENCE</scope>
    <source>
        <strain evidence="1">CGMCC 1.12754</strain>
    </source>
</reference>
<organism evidence="1 2">
    <name type="scientific">Virgibacillus oceani</name>
    <dbReference type="NCBI Taxonomy" id="1479511"/>
    <lineage>
        <taxon>Bacteria</taxon>
        <taxon>Bacillati</taxon>
        <taxon>Bacillota</taxon>
        <taxon>Bacilli</taxon>
        <taxon>Bacillales</taxon>
        <taxon>Bacillaceae</taxon>
        <taxon>Virgibacillus</taxon>
    </lineage>
</organism>
<sequence length="94" mass="10802">MRTVYFTLDENNRLTILSSTSTRNPNEICIDVPDGHDVLSNYEVYKYVNGELIKDIDYQQKLVDERQEAQNKPTDEEMNAIAIMELTSMLLGGE</sequence>
<comment type="caution">
    <text evidence="1">The sequence shown here is derived from an EMBL/GenBank/DDBJ whole genome shotgun (WGS) entry which is preliminary data.</text>
</comment>